<proteinExistence type="predicted"/>
<dbReference type="EMBL" id="BAABAQ010000007">
    <property type="protein sequence ID" value="GAA4195902.1"/>
    <property type="molecule type" value="Genomic_DNA"/>
</dbReference>
<reference evidence="2" key="1">
    <citation type="journal article" date="2019" name="Int. J. Syst. Evol. Microbiol.">
        <title>The Global Catalogue of Microorganisms (GCM) 10K type strain sequencing project: providing services to taxonomists for standard genome sequencing and annotation.</title>
        <authorList>
            <consortium name="The Broad Institute Genomics Platform"/>
            <consortium name="The Broad Institute Genome Sequencing Center for Infectious Disease"/>
            <person name="Wu L."/>
            <person name="Ma J."/>
        </authorList>
    </citation>
    <scope>NUCLEOTIDE SEQUENCE [LARGE SCALE GENOMIC DNA]</scope>
    <source>
        <strain evidence="2">JCM 17388</strain>
    </source>
</reference>
<dbReference type="PANTHER" id="PTHR43431">
    <property type="entry name" value="OXIDOREDUCTASE, SHORT CHAIN DEHYDROGENASE/REDUCTASE FAMILY (AFU_ORTHOLOGUE AFUA_5G14000)"/>
    <property type="match status" value="1"/>
</dbReference>
<gene>
    <name evidence="1" type="ORF">GCM10022252_42450</name>
</gene>
<sequence>MPTAVLIGAGPGLGLAMARRFGRGGYTIALISRDPARHDDAVRELAGLGIEAAAFAVDVRDTAGLGEALGRVEREFGAIDLVYYGPSPHSVAEARKPIEEITGSDVEEAMALVYPAADVVARTLPSMRERRTGAFLFTSAISAVVPVPQLGAMTVPASAARTYAVTLNAALAPHGVYAGVLLIGGLIEGSDIHAAMSSAGESDSAYLLDPDRTADIAWDMVARRKSPEALIMPGRRGLGLTLLLIARLLRVTRRSGRSPCRR</sequence>
<protein>
    <submittedName>
        <fullName evidence="1">SDR family NAD(P)-dependent oxidoreductase</fullName>
    </submittedName>
</protein>
<dbReference type="Proteomes" id="UP001501251">
    <property type="component" value="Unassembled WGS sequence"/>
</dbReference>
<dbReference type="PANTHER" id="PTHR43431:SF7">
    <property type="entry name" value="OXIDOREDUCTASE, SHORT CHAIN DEHYDROGENASE_REDUCTASE FAMILY (AFU_ORTHOLOGUE AFUA_5G14000)"/>
    <property type="match status" value="1"/>
</dbReference>
<dbReference type="InterPro" id="IPR036291">
    <property type="entry name" value="NAD(P)-bd_dom_sf"/>
</dbReference>
<name>A0ABP8B1W2_9ACTN</name>
<dbReference type="RefSeq" id="WP_344919707.1">
    <property type="nucleotide sequence ID" value="NZ_BAABAQ010000007.1"/>
</dbReference>
<dbReference type="Gene3D" id="3.40.50.720">
    <property type="entry name" value="NAD(P)-binding Rossmann-like Domain"/>
    <property type="match status" value="1"/>
</dbReference>
<dbReference type="InterPro" id="IPR002347">
    <property type="entry name" value="SDR_fam"/>
</dbReference>
<comment type="caution">
    <text evidence="1">The sequence shown here is derived from an EMBL/GenBank/DDBJ whole genome shotgun (WGS) entry which is preliminary data.</text>
</comment>
<keyword evidence="2" id="KW-1185">Reference proteome</keyword>
<accession>A0ABP8B1W2</accession>
<evidence type="ECO:0000313" key="2">
    <source>
        <dbReference type="Proteomes" id="UP001501251"/>
    </source>
</evidence>
<evidence type="ECO:0000313" key="1">
    <source>
        <dbReference type="EMBL" id="GAA4195902.1"/>
    </source>
</evidence>
<dbReference type="SUPFAM" id="SSF51735">
    <property type="entry name" value="NAD(P)-binding Rossmann-fold domains"/>
    <property type="match status" value="1"/>
</dbReference>
<dbReference type="Pfam" id="PF00106">
    <property type="entry name" value="adh_short"/>
    <property type="match status" value="1"/>
</dbReference>
<organism evidence="1 2">
    <name type="scientific">Streptosporangium oxazolinicum</name>
    <dbReference type="NCBI Taxonomy" id="909287"/>
    <lineage>
        <taxon>Bacteria</taxon>
        <taxon>Bacillati</taxon>
        <taxon>Actinomycetota</taxon>
        <taxon>Actinomycetes</taxon>
        <taxon>Streptosporangiales</taxon>
        <taxon>Streptosporangiaceae</taxon>
        <taxon>Streptosporangium</taxon>
    </lineage>
</organism>